<name>A0A5C6AU33_9BACT</name>
<evidence type="ECO:0000313" key="2">
    <source>
        <dbReference type="Proteomes" id="UP000320176"/>
    </source>
</evidence>
<dbReference type="PROSITE" id="PS51257">
    <property type="entry name" value="PROKAR_LIPOPROTEIN"/>
    <property type="match status" value="1"/>
</dbReference>
<reference evidence="1 2" key="1">
    <citation type="submission" date="2019-02" db="EMBL/GenBank/DDBJ databases">
        <title>Deep-cultivation of Planctomycetes and their phenomic and genomic characterization uncovers novel biology.</title>
        <authorList>
            <person name="Wiegand S."/>
            <person name="Jogler M."/>
            <person name="Boedeker C."/>
            <person name="Pinto D."/>
            <person name="Vollmers J."/>
            <person name="Rivas-Marin E."/>
            <person name="Kohn T."/>
            <person name="Peeters S.H."/>
            <person name="Heuer A."/>
            <person name="Rast P."/>
            <person name="Oberbeckmann S."/>
            <person name="Bunk B."/>
            <person name="Jeske O."/>
            <person name="Meyerdierks A."/>
            <person name="Storesund J.E."/>
            <person name="Kallscheuer N."/>
            <person name="Luecker S."/>
            <person name="Lage O.M."/>
            <person name="Pohl T."/>
            <person name="Merkel B.J."/>
            <person name="Hornburger P."/>
            <person name="Mueller R.-W."/>
            <person name="Bruemmer F."/>
            <person name="Labrenz M."/>
            <person name="Spormann A.M."/>
            <person name="Op Den Camp H."/>
            <person name="Overmann J."/>
            <person name="Amann R."/>
            <person name="Jetten M.S.M."/>
            <person name="Mascher T."/>
            <person name="Medema M.H."/>
            <person name="Devos D.P."/>
            <person name="Kaster A.-K."/>
            <person name="Ovreas L."/>
            <person name="Rohde M."/>
            <person name="Galperin M.Y."/>
            <person name="Jogler C."/>
        </authorList>
    </citation>
    <scope>NUCLEOTIDE SEQUENCE [LARGE SCALE GENOMIC DNA]</scope>
    <source>
        <strain evidence="1 2">Pla52n</strain>
    </source>
</reference>
<dbReference type="Proteomes" id="UP000320176">
    <property type="component" value="Unassembled WGS sequence"/>
</dbReference>
<dbReference type="AlphaFoldDB" id="A0A5C6AU33"/>
<sequence length="121" mass="13557">MVRSTAIHRPHETHRQWWWPAALLSLFVLTGCGGPTNQGSPTNQDFTKVKVGMPLKQVEQMLGTGVEVLADDPEIPGVYIPTPKERADAGSPNQRWIKWVTPDHYILIGVDDGEVFSVRRQ</sequence>
<accession>A0A5C6AU33</accession>
<comment type="caution">
    <text evidence="1">The sequence shown here is derived from an EMBL/GenBank/DDBJ whole genome shotgun (WGS) entry which is preliminary data.</text>
</comment>
<keyword evidence="2" id="KW-1185">Reference proteome</keyword>
<gene>
    <name evidence="1" type="ORF">Pla52n_40760</name>
</gene>
<dbReference type="RefSeq" id="WP_146521207.1">
    <property type="nucleotide sequence ID" value="NZ_CP151726.1"/>
</dbReference>
<evidence type="ECO:0008006" key="3">
    <source>
        <dbReference type="Google" id="ProtNLM"/>
    </source>
</evidence>
<dbReference type="EMBL" id="SJPN01000004">
    <property type="protein sequence ID" value="TWU02987.1"/>
    <property type="molecule type" value="Genomic_DNA"/>
</dbReference>
<evidence type="ECO:0000313" key="1">
    <source>
        <dbReference type="EMBL" id="TWU02987.1"/>
    </source>
</evidence>
<proteinExistence type="predicted"/>
<protein>
    <recommendedName>
        <fullName evidence="3">Lipoprotein SmpA/OmlA domain-containing protein</fullName>
    </recommendedName>
</protein>
<organism evidence="1 2">
    <name type="scientific">Stieleria varia</name>
    <dbReference type="NCBI Taxonomy" id="2528005"/>
    <lineage>
        <taxon>Bacteria</taxon>
        <taxon>Pseudomonadati</taxon>
        <taxon>Planctomycetota</taxon>
        <taxon>Planctomycetia</taxon>
        <taxon>Pirellulales</taxon>
        <taxon>Pirellulaceae</taxon>
        <taxon>Stieleria</taxon>
    </lineage>
</organism>